<proteinExistence type="evidence at transcript level"/>
<organism evidence="1">
    <name type="scientific">Medicago truncatula</name>
    <name type="common">Barrel medic</name>
    <name type="synonym">Medicago tribuloides</name>
    <dbReference type="NCBI Taxonomy" id="3880"/>
    <lineage>
        <taxon>Eukaryota</taxon>
        <taxon>Viridiplantae</taxon>
        <taxon>Streptophyta</taxon>
        <taxon>Embryophyta</taxon>
        <taxon>Tracheophyta</taxon>
        <taxon>Spermatophyta</taxon>
        <taxon>Magnoliopsida</taxon>
        <taxon>eudicotyledons</taxon>
        <taxon>Gunneridae</taxon>
        <taxon>Pentapetalae</taxon>
        <taxon>rosids</taxon>
        <taxon>fabids</taxon>
        <taxon>Fabales</taxon>
        <taxon>Fabaceae</taxon>
        <taxon>Papilionoideae</taxon>
        <taxon>50 kb inversion clade</taxon>
        <taxon>NPAAA clade</taxon>
        <taxon>Hologalegina</taxon>
        <taxon>IRL clade</taxon>
        <taxon>Trifolieae</taxon>
        <taxon>Medicago</taxon>
    </lineage>
</organism>
<protein>
    <submittedName>
        <fullName evidence="1">Uncharacterized protein</fullName>
    </submittedName>
</protein>
<accession>I3SS69</accession>
<reference evidence="1" key="1">
    <citation type="submission" date="2012-05" db="EMBL/GenBank/DDBJ databases">
        <authorList>
            <person name="Krishnakumar V."/>
            <person name="Cheung F."/>
            <person name="Xiao Y."/>
            <person name="Chan A."/>
            <person name="Moskal W.A."/>
            <person name="Town C.D."/>
        </authorList>
    </citation>
    <scope>NUCLEOTIDE SEQUENCE</scope>
</reference>
<dbReference type="AlphaFoldDB" id="I3SS69"/>
<dbReference type="EMBL" id="BT143317">
    <property type="protein sequence ID" value="AFK43111.1"/>
    <property type="molecule type" value="mRNA"/>
</dbReference>
<name>I3SS69_MEDTR</name>
<evidence type="ECO:0000313" key="1">
    <source>
        <dbReference type="EMBL" id="AFK43111.1"/>
    </source>
</evidence>
<sequence>MMRVQCGSTNFRKEHSSYRTYEIVHQFIKHGFQAKIIENSTILIHCIRSHDSEFGLMDPSFKMIYLRYQHFTKLWLKHFKRIYSSGGFGHYTSKTSFCIFLNSSEKRGSKKVFTMHSIYLLMKRRIV</sequence>